<evidence type="ECO:0008006" key="3">
    <source>
        <dbReference type="Google" id="ProtNLM"/>
    </source>
</evidence>
<keyword evidence="2" id="KW-1185">Reference proteome</keyword>
<accession>A0A1I4LYB5</accession>
<dbReference type="SUPFAM" id="SSF53098">
    <property type="entry name" value="Ribonuclease H-like"/>
    <property type="match status" value="1"/>
</dbReference>
<organism evidence="1 2">
    <name type="scientific">Marinobacter zhejiangensis</name>
    <dbReference type="NCBI Taxonomy" id="488535"/>
    <lineage>
        <taxon>Bacteria</taxon>
        <taxon>Pseudomonadati</taxon>
        <taxon>Pseudomonadota</taxon>
        <taxon>Gammaproteobacteria</taxon>
        <taxon>Pseudomonadales</taxon>
        <taxon>Marinobacteraceae</taxon>
        <taxon>Marinobacter</taxon>
    </lineage>
</organism>
<dbReference type="GO" id="GO:0003676">
    <property type="term" value="F:nucleic acid binding"/>
    <property type="evidence" value="ECO:0007669"/>
    <property type="project" value="InterPro"/>
</dbReference>
<dbReference type="InterPro" id="IPR012337">
    <property type="entry name" value="RNaseH-like_sf"/>
</dbReference>
<dbReference type="InterPro" id="IPR036397">
    <property type="entry name" value="RNaseH_sf"/>
</dbReference>
<gene>
    <name evidence="1" type="ORF">SAMN04487963_0733</name>
</gene>
<dbReference type="Proteomes" id="UP000198519">
    <property type="component" value="Unassembled WGS sequence"/>
</dbReference>
<evidence type="ECO:0000313" key="2">
    <source>
        <dbReference type="Proteomes" id="UP000198519"/>
    </source>
</evidence>
<name>A0A1I4LYB5_9GAMM</name>
<dbReference type="EMBL" id="FOUE01000001">
    <property type="protein sequence ID" value="SFL95825.1"/>
    <property type="molecule type" value="Genomic_DNA"/>
</dbReference>
<evidence type="ECO:0000313" key="1">
    <source>
        <dbReference type="EMBL" id="SFL95825.1"/>
    </source>
</evidence>
<reference evidence="2" key="1">
    <citation type="submission" date="2016-10" db="EMBL/GenBank/DDBJ databases">
        <authorList>
            <person name="Varghese N."/>
            <person name="Submissions S."/>
        </authorList>
    </citation>
    <scope>NUCLEOTIDE SEQUENCE [LARGE SCALE GENOMIC DNA]</scope>
    <source>
        <strain evidence="2">CGMCC 1.7061</strain>
    </source>
</reference>
<dbReference type="Gene3D" id="3.30.420.10">
    <property type="entry name" value="Ribonuclease H-like superfamily/Ribonuclease H"/>
    <property type="match status" value="1"/>
</dbReference>
<proteinExistence type="predicted"/>
<dbReference type="STRING" id="488535.SAMN04487963_0733"/>
<sequence length="190" mass="21280">MDGSTTNKKTYGMTTEHSPAFIDFEASSLDLIASYPIEVGLCLPDGTLHSWLIRPHVLWKDWSESAERIHGISRETLEREGVVVTEVATQLNTLLDGHVFCDAWTFDSFWLHRLFRAANLQPAFQLESISLLLTSAEVKAWSATRQQVIQRLSLPVHRAANDALILRETWCELTVPPLGGNSESNHSQPA</sequence>
<dbReference type="AlphaFoldDB" id="A0A1I4LYB5"/>
<protein>
    <recommendedName>
        <fullName evidence="3">Exonuclease</fullName>
    </recommendedName>
</protein>